<reference evidence="12" key="1">
    <citation type="submission" date="2015-09" db="EMBL/GenBank/DDBJ databases">
        <title>Draft Genome Sequences of Two Novel Amoeba-resistant Intranuclear Bacteria, Candidatus Berkiella cookevillensis and Candidatus Berkiella aquae.</title>
        <authorList>
            <person name="Mehari Y.T."/>
            <person name="Arivett B.A."/>
            <person name="Farone A.L."/>
            <person name="Gunderson J.H."/>
            <person name="Farone M.B."/>
        </authorList>
    </citation>
    <scope>NUCLEOTIDE SEQUENCE [LARGE SCALE GENOMIC DNA]</scope>
    <source>
        <strain evidence="12">CC99</strain>
    </source>
</reference>
<dbReference type="SUPFAM" id="SSF51366">
    <property type="entry name" value="Ribulose-phoshate binding barrel"/>
    <property type="match status" value="1"/>
</dbReference>
<organism evidence="12">
    <name type="scientific">Candidatus Berkiella cookevillensis</name>
    <dbReference type="NCBI Taxonomy" id="437022"/>
    <lineage>
        <taxon>Bacteria</taxon>
        <taxon>Pseudomonadati</taxon>
        <taxon>Pseudomonadota</taxon>
        <taxon>Gammaproteobacteria</taxon>
        <taxon>Candidatus Berkiellales</taxon>
        <taxon>Candidatus Berkiellaceae</taxon>
        <taxon>Candidatus Berkiella</taxon>
    </lineage>
</organism>
<evidence type="ECO:0000256" key="7">
    <source>
        <dbReference type="ARBA" id="ARBA00023239"/>
    </source>
</evidence>
<dbReference type="GO" id="GO:0016829">
    <property type="term" value="F:lyase activity"/>
    <property type="evidence" value="ECO:0007669"/>
    <property type="project" value="UniProtKB-KW"/>
</dbReference>
<evidence type="ECO:0000313" key="12">
    <source>
        <dbReference type="EMBL" id="KRG18350.1"/>
    </source>
</evidence>
<comment type="catalytic activity">
    <reaction evidence="10">
        <text>5-[(5-phospho-1-deoxy-D-ribulos-1-ylimino)methylamino]-1-(5-phospho-beta-D-ribosyl)imidazole-4-carboxamide + L-glutamine = D-erythro-1-(imidazol-4-yl)glycerol 3-phosphate + 5-amino-1-(5-phospho-beta-D-ribosyl)imidazole-4-carboxamide + L-glutamate + H(+)</text>
        <dbReference type="Rhea" id="RHEA:24793"/>
        <dbReference type="ChEBI" id="CHEBI:15378"/>
        <dbReference type="ChEBI" id="CHEBI:29985"/>
        <dbReference type="ChEBI" id="CHEBI:58278"/>
        <dbReference type="ChEBI" id="CHEBI:58359"/>
        <dbReference type="ChEBI" id="CHEBI:58475"/>
        <dbReference type="ChEBI" id="CHEBI:58525"/>
        <dbReference type="EC" id="4.3.2.10"/>
    </reaction>
</comment>
<dbReference type="CDD" id="cd04731">
    <property type="entry name" value="HisF"/>
    <property type="match status" value="1"/>
</dbReference>
<accession>A0A0Q9YNH8</accession>
<evidence type="ECO:0000313" key="14">
    <source>
        <dbReference type="Proteomes" id="UP000051494"/>
    </source>
</evidence>
<dbReference type="InterPro" id="IPR050064">
    <property type="entry name" value="IGPS_HisA/HisF"/>
</dbReference>
<reference evidence="13" key="2">
    <citation type="journal article" date="2016" name="Genome Announc.">
        <title>Draft Genome Sequences of Two Novel Amoeba-Resistant Intranuclear Bacteria, 'Candidatus Berkiella cookevillensis' and 'Candidatus Berkiella aquae'.</title>
        <authorList>
            <person name="Mehari Y.T."/>
            <person name="Arivett B.A."/>
            <person name="Farone A.L."/>
            <person name="Gunderson J.H."/>
            <person name="Farone M.B."/>
        </authorList>
    </citation>
    <scope>NUCLEOTIDE SEQUENCE</scope>
    <source>
        <strain evidence="13">CC99</strain>
    </source>
</reference>
<dbReference type="OrthoDB" id="9781903at2"/>
<evidence type="ECO:0000256" key="6">
    <source>
        <dbReference type="ARBA" id="ARBA00023102"/>
    </source>
</evidence>
<keyword evidence="6 11" id="KW-0368">Histidine biosynthesis</keyword>
<evidence type="ECO:0000256" key="11">
    <source>
        <dbReference type="RuleBase" id="RU003657"/>
    </source>
</evidence>
<dbReference type="Gene3D" id="3.20.20.70">
    <property type="entry name" value="Aldolase class I"/>
    <property type="match status" value="1"/>
</dbReference>
<evidence type="ECO:0000256" key="2">
    <source>
        <dbReference type="ARBA" id="ARBA00009667"/>
    </source>
</evidence>
<proteinExistence type="inferred from homology"/>
<dbReference type="InterPro" id="IPR013785">
    <property type="entry name" value="Aldolase_TIM"/>
</dbReference>
<dbReference type="InterPro" id="IPR004651">
    <property type="entry name" value="HisF"/>
</dbReference>
<dbReference type="PANTHER" id="PTHR21235:SF2">
    <property type="entry name" value="IMIDAZOLE GLYCEROL PHOSPHATE SYNTHASE HISHF"/>
    <property type="match status" value="1"/>
</dbReference>
<dbReference type="GO" id="GO:0000105">
    <property type="term" value="P:L-histidine biosynthetic process"/>
    <property type="evidence" value="ECO:0007669"/>
    <property type="project" value="UniProtKB-UniPathway"/>
</dbReference>
<dbReference type="EMBL" id="LKHV01000007">
    <property type="protein sequence ID" value="KRG18350.1"/>
    <property type="molecule type" value="Genomic_DNA"/>
</dbReference>
<dbReference type="InterPro" id="IPR006062">
    <property type="entry name" value="His_biosynth"/>
</dbReference>
<keyword evidence="7 12" id="KW-0456">Lyase</keyword>
<dbReference type="Proteomes" id="UP000051494">
    <property type="component" value="Unassembled WGS sequence"/>
</dbReference>
<dbReference type="RefSeq" id="WP_057624654.1">
    <property type="nucleotide sequence ID" value="NZ_LKHV02000001.1"/>
</dbReference>
<dbReference type="EC" id="4.3.2.10" evidence="4"/>
<evidence type="ECO:0000313" key="13">
    <source>
        <dbReference type="EMBL" id="MCS5708113.1"/>
    </source>
</evidence>
<evidence type="ECO:0000256" key="5">
    <source>
        <dbReference type="ARBA" id="ARBA00022605"/>
    </source>
</evidence>
<comment type="similarity">
    <text evidence="2 11">Belongs to the HisA/HisF family.</text>
</comment>
<comment type="caution">
    <text evidence="12">The sequence shown here is derived from an EMBL/GenBank/DDBJ whole genome shotgun (WGS) entry which is preliminary data.</text>
</comment>
<keyword evidence="14" id="KW-1185">Reference proteome</keyword>
<comment type="function">
    <text evidence="8">IGPS catalyzes the conversion of PRFAR and glutamine to IGP, AICAR and glutamate. The HisF subunit catalyzes the cyclization activity that produces IGP and AICAR from PRFAR using the ammonia provided by the HisH subunit.</text>
</comment>
<keyword evidence="5 11" id="KW-0028">Amino-acid biosynthesis</keyword>
<dbReference type="PANTHER" id="PTHR21235">
    <property type="entry name" value="IMIDAZOLE GLYCEROL PHOSPHATE SYNTHASE SUBUNIT HISF/H IGP SYNTHASE SUBUNIT HISF/H"/>
    <property type="match status" value="1"/>
</dbReference>
<dbReference type="Pfam" id="PF00977">
    <property type="entry name" value="His_biosynth"/>
    <property type="match status" value="1"/>
</dbReference>
<dbReference type="UniPathway" id="UPA00031">
    <property type="reaction ID" value="UER00010"/>
</dbReference>
<evidence type="ECO:0000256" key="9">
    <source>
        <dbReference type="ARBA" id="ARBA00030264"/>
    </source>
</evidence>
<evidence type="ECO:0000256" key="8">
    <source>
        <dbReference type="ARBA" id="ARBA00025475"/>
    </source>
</evidence>
<evidence type="ECO:0000256" key="1">
    <source>
        <dbReference type="ARBA" id="ARBA00005091"/>
    </source>
</evidence>
<dbReference type="InterPro" id="IPR011060">
    <property type="entry name" value="RibuloseP-bd_barrel"/>
</dbReference>
<sequence length="257" mass="28502">MSNLAKRIIPCLDVKEEKVVKGIRFRNHRIVGDIVELAQFYVDQGADELVFYDISASAQGKTVDKKWVKRVAQIVNIPFCVAGGIRSVQAAEYVLNQGADKISVNSPALENPSLINELVTAFGSQCIVVGIDSMQIDNDYRVCQYTGSEKKTQITQRLTKDWVREVQERGAGEIVLNTMDQDGCKKGYDIKQLQLIRSYTHVPLIASGGAGTESDFLDVFRQAKVNGALAASVFHERQMSIGALKNYLVDQGLIFRI</sequence>
<name>A0A0Q9YNH8_9GAMM</name>
<evidence type="ECO:0000256" key="3">
    <source>
        <dbReference type="ARBA" id="ARBA00011152"/>
    </source>
</evidence>
<dbReference type="AlphaFoldDB" id="A0A0Q9YNH8"/>
<comment type="pathway">
    <text evidence="1">Amino-acid biosynthesis; L-histidine biosynthesis; L-histidine from 5-phospho-alpha-D-ribose 1-diphosphate: step 5/9.</text>
</comment>
<dbReference type="GO" id="GO:0000107">
    <property type="term" value="F:imidazoleglycerol-phosphate synthase activity"/>
    <property type="evidence" value="ECO:0007669"/>
    <property type="project" value="InterPro"/>
</dbReference>
<dbReference type="PATRIC" id="fig|1590042.3.peg.1586"/>
<evidence type="ECO:0000256" key="4">
    <source>
        <dbReference type="ARBA" id="ARBA00012809"/>
    </source>
</evidence>
<dbReference type="EMBL" id="LKHV02000001">
    <property type="protein sequence ID" value="MCS5708113.1"/>
    <property type="molecule type" value="Genomic_DNA"/>
</dbReference>
<dbReference type="STRING" id="437022.CC99x_01562"/>
<reference evidence="13" key="3">
    <citation type="submission" date="2021-06" db="EMBL/GenBank/DDBJ databases">
        <title>Genomic Description and Analysis of Intracellular Bacteria, Candidatus Berkiella cookevillensis and Candidatus Berkiella aquae.</title>
        <authorList>
            <person name="Kidane D.T."/>
            <person name="Mehari Y.T."/>
            <person name="Rice F.C."/>
            <person name="Arivett B.A."/>
            <person name="Farone A.L."/>
            <person name="Berk S.G."/>
            <person name="Farone M.B."/>
        </authorList>
    </citation>
    <scope>NUCLEOTIDE SEQUENCE</scope>
    <source>
        <strain evidence="13">CC99</strain>
    </source>
</reference>
<protein>
    <recommendedName>
        <fullName evidence="4">imidazole glycerol-phosphate synthase</fullName>
        <ecNumber evidence="4">4.3.2.10</ecNumber>
    </recommendedName>
    <alternativeName>
        <fullName evidence="9">IGP synthase cyclase subunit</fullName>
    </alternativeName>
</protein>
<dbReference type="NCBIfam" id="TIGR00735">
    <property type="entry name" value="hisF"/>
    <property type="match status" value="1"/>
</dbReference>
<evidence type="ECO:0000256" key="10">
    <source>
        <dbReference type="ARBA" id="ARBA00047838"/>
    </source>
</evidence>
<gene>
    <name evidence="12" type="primary">hisF_2</name>
    <name evidence="13" type="synonym">hisF</name>
    <name evidence="13" type="ORF">CC99x_004265</name>
    <name evidence="12" type="ORF">CC99x_01562</name>
</gene>
<comment type="subunit">
    <text evidence="3">Heterodimer of HisH and HisF.</text>
</comment>